<dbReference type="Gene3D" id="3.40.50.80">
    <property type="entry name" value="Nucleotide-binding domain of ferredoxin-NADP reductase (FNR) module"/>
    <property type="match status" value="1"/>
</dbReference>
<dbReference type="SUPFAM" id="SSF63380">
    <property type="entry name" value="Riboflavin synthase domain-like"/>
    <property type="match status" value="1"/>
</dbReference>
<keyword evidence="2" id="KW-0001">2Fe-2S</keyword>
<reference evidence="9 10" key="1">
    <citation type="submission" date="2015-11" db="EMBL/GenBank/DDBJ databases">
        <title>Expanding the genomic diversity of Burkholderia species for the development of highly accurate diagnostics.</title>
        <authorList>
            <person name="Sahl J."/>
            <person name="Keim P."/>
            <person name="Wagner D."/>
        </authorList>
    </citation>
    <scope>NUCLEOTIDE SEQUENCE [LARGE SCALE GENOMIC DNA]</scope>
    <source>
        <strain evidence="9 10">MSMB368WGS</strain>
    </source>
</reference>
<evidence type="ECO:0000259" key="8">
    <source>
        <dbReference type="PROSITE" id="PS51384"/>
    </source>
</evidence>
<dbReference type="OrthoDB" id="544091at2"/>
<dbReference type="PROSITE" id="PS51384">
    <property type="entry name" value="FAD_FR"/>
    <property type="match status" value="1"/>
</dbReference>
<keyword evidence="3" id="KW-0479">Metal-binding</keyword>
<dbReference type="InterPro" id="IPR050415">
    <property type="entry name" value="MRET"/>
</dbReference>
<dbReference type="GO" id="GO:0051537">
    <property type="term" value="F:2 iron, 2 sulfur cluster binding"/>
    <property type="evidence" value="ECO:0007669"/>
    <property type="project" value="UniProtKB-KW"/>
</dbReference>
<dbReference type="CDD" id="cd00207">
    <property type="entry name" value="fer2"/>
    <property type="match status" value="1"/>
</dbReference>
<protein>
    <submittedName>
        <fullName evidence="9">Ferredoxin</fullName>
    </submittedName>
</protein>
<dbReference type="PANTHER" id="PTHR47354">
    <property type="entry name" value="NADH OXIDOREDUCTASE HCR"/>
    <property type="match status" value="1"/>
</dbReference>
<evidence type="ECO:0000313" key="9">
    <source>
        <dbReference type="EMBL" id="KWF30773.1"/>
    </source>
</evidence>
<sequence length="323" mass="35146">MIEVRVTAVKYEAEGIVGVELRAADASPLPPFEPGAHIDVCLPDGKTRQYSLCNDAADTSRYCLGVGRAVMSRGASAYIHDKLRVGDILTIGEPRTLFRLSPDASRHRFIAGGIGVTPILAMIRSCVRHDLPWELHYCVRSRAHAAYLDELSSFGGTVHLHADDEETAPSPRDVGAMMCNLDAREHIYCCGPAGLMDAASASGKRCGISPERIHFERFAASPGGAQRCGTSANENRSFAVVLARQGLRYTVQPDESILQCLERHGVRATFSCREGLCRSCEVALLSGEADHRDYVLTDDQQRANASLMICVSRARSSELVIDL</sequence>
<dbReference type="Gene3D" id="3.10.20.30">
    <property type="match status" value="1"/>
</dbReference>
<keyword evidence="5" id="KW-0408">Iron</keyword>
<dbReference type="EMBL" id="LPJR01000025">
    <property type="protein sequence ID" value="KWF30773.1"/>
    <property type="molecule type" value="Genomic_DNA"/>
</dbReference>
<dbReference type="InterPro" id="IPR036010">
    <property type="entry name" value="2Fe-2S_ferredoxin-like_sf"/>
</dbReference>
<dbReference type="InterPro" id="IPR001041">
    <property type="entry name" value="2Fe-2S_ferredoxin-type"/>
</dbReference>
<feature type="domain" description="2Fe-2S ferredoxin-type" evidence="7">
    <location>
        <begin position="238"/>
        <end position="323"/>
    </location>
</feature>
<dbReference type="InterPro" id="IPR017927">
    <property type="entry name" value="FAD-bd_FR_type"/>
</dbReference>
<name>A0A132EI33_9BURK</name>
<dbReference type="RefSeq" id="WP_060240962.1">
    <property type="nucleotide sequence ID" value="NZ_LPJR01000025.1"/>
</dbReference>
<proteinExistence type="predicted"/>
<evidence type="ECO:0000256" key="4">
    <source>
        <dbReference type="ARBA" id="ARBA00023002"/>
    </source>
</evidence>
<organism evidence="9 10">
    <name type="scientific">Burkholderia pseudomultivorans</name>
    <dbReference type="NCBI Taxonomy" id="1207504"/>
    <lineage>
        <taxon>Bacteria</taxon>
        <taxon>Pseudomonadati</taxon>
        <taxon>Pseudomonadota</taxon>
        <taxon>Betaproteobacteria</taxon>
        <taxon>Burkholderiales</taxon>
        <taxon>Burkholderiaceae</taxon>
        <taxon>Burkholderia</taxon>
        <taxon>Burkholderia cepacia complex</taxon>
    </lineage>
</organism>
<dbReference type="AlphaFoldDB" id="A0A132EI33"/>
<dbReference type="Pfam" id="PF00111">
    <property type="entry name" value="Fer2"/>
    <property type="match status" value="1"/>
</dbReference>
<gene>
    <name evidence="9" type="ORF">WT56_12185</name>
</gene>
<dbReference type="PRINTS" id="PR00409">
    <property type="entry name" value="PHDIOXRDTASE"/>
</dbReference>
<dbReference type="Proteomes" id="UP000062912">
    <property type="component" value="Unassembled WGS sequence"/>
</dbReference>
<evidence type="ECO:0000256" key="1">
    <source>
        <dbReference type="ARBA" id="ARBA00022630"/>
    </source>
</evidence>
<dbReference type="Pfam" id="PF00175">
    <property type="entry name" value="NAD_binding_1"/>
    <property type="match status" value="1"/>
</dbReference>
<dbReference type="GO" id="GO:0046872">
    <property type="term" value="F:metal ion binding"/>
    <property type="evidence" value="ECO:0007669"/>
    <property type="project" value="UniProtKB-KW"/>
</dbReference>
<keyword evidence="6" id="KW-0411">Iron-sulfur</keyword>
<feature type="domain" description="FAD-binding FR-type" evidence="8">
    <location>
        <begin position="1"/>
        <end position="101"/>
    </location>
</feature>
<keyword evidence="1" id="KW-0285">Flavoprotein</keyword>
<dbReference type="PROSITE" id="PS51085">
    <property type="entry name" value="2FE2S_FER_2"/>
    <property type="match status" value="1"/>
</dbReference>
<evidence type="ECO:0000259" key="7">
    <source>
        <dbReference type="PROSITE" id="PS51085"/>
    </source>
</evidence>
<dbReference type="PANTHER" id="PTHR47354:SF1">
    <property type="entry name" value="CARNITINE MONOOXYGENASE REDUCTASE SUBUNIT"/>
    <property type="match status" value="1"/>
</dbReference>
<evidence type="ECO:0000256" key="6">
    <source>
        <dbReference type="ARBA" id="ARBA00023014"/>
    </source>
</evidence>
<dbReference type="InterPro" id="IPR012675">
    <property type="entry name" value="Beta-grasp_dom_sf"/>
</dbReference>
<dbReference type="SUPFAM" id="SSF52343">
    <property type="entry name" value="Ferredoxin reductase-like, C-terminal NADP-linked domain"/>
    <property type="match status" value="1"/>
</dbReference>
<dbReference type="InterPro" id="IPR039261">
    <property type="entry name" value="FNR_nucleotide-bd"/>
</dbReference>
<comment type="caution">
    <text evidence="9">The sequence shown here is derived from an EMBL/GenBank/DDBJ whole genome shotgun (WGS) entry which is preliminary data.</text>
</comment>
<dbReference type="InterPro" id="IPR017938">
    <property type="entry name" value="Riboflavin_synthase-like_b-brl"/>
</dbReference>
<dbReference type="InterPro" id="IPR001433">
    <property type="entry name" value="OxRdtase_FAD/NAD-bd"/>
</dbReference>
<evidence type="ECO:0000256" key="5">
    <source>
        <dbReference type="ARBA" id="ARBA00023004"/>
    </source>
</evidence>
<evidence type="ECO:0000256" key="3">
    <source>
        <dbReference type="ARBA" id="ARBA00022723"/>
    </source>
</evidence>
<accession>A0A132EI33</accession>
<dbReference type="GO" id="GO:0016491">
    <property type="term" value="F:oxidoreductase activity"/>
    <property type="evidence" value="ECO:0007669"/>
    <property type="project" value="UniProtKB-KW"/>
</dbReference>
<dbReference type="Gene3D" id="2.40.30.10">
    <property type="entry name" value="Translation factors"/>
    <property type="match status" value="1"/>
</dbReference>
<evidence type="ECO:0000256" key="2">
    <source>
        <dbReference type="ARBA" id="ARBA00022714"/>
    </source>
</evidence>
<evidence type="ECO:0000313" key="10">
    <source>
        <dbReference type="Proteomes" id="UP000062912"/>
    </source>
</evidence>
<dbReference type="SUPFAM" id="SSF54292">
    <property type="entry name" value="2Fe-2S ferredoxin-like"/>
    <property type="match status" value="1"/>
</dbReference>
<keyword evidence="4" id="KW-0560">Oxidoreductase</keyword>
<dbReference type="CDD" id="cd06185">
    <property type="entry name" value="PDR_like"/>
    <property type="match status" value="1"/>
</dbReference>